<dbReference type="EMBL" id="JARKIE010000025">
    <property type="protein sequence ID" value="KAJ7698643.1"/>
    <property type="molecule type" value="Genomic_DNA"/>
</dbReference>
<reference evidence="2" key="1">
    <citation type="submission" date="2023-03" db="EMBL/GenBank/DDBJ databases">
        <title>Massive genome expansion in bonnet fungi (Mycena s.s.) driven by repeated elements and novel gene families across ecological guilds.</title>
        <authorList>
            <consortium name="Lawrence Berkeley National Laboratory"/>
            <person name="Harder C.B."/>
            <person name="Miyauchi S."/>
            <person name="Viragh M."/>
            <person name="Kuo A."/>
            <person name="Thoen E."/>
            <person name="Andreopoulos B."/>
            <person name="Lu D."/>
            <person name="Skrede I."/>
            <person name="Drula E."/>
            <person name="Henrissat B."/>
            <person name="Morin E."/>
            <person name="Kohler A."/>
            <person name="Barry K."/>
            <person name="LaButti K."/>
            <person name="Morin E."/>
            <person name="Salamov A."/>
            <person name="Lipzen A."/>
            <person name="Mereny Z."/>
            <person name="Hegedus B."/>
            <person name="Baldrian P."/>
            <person name="Stursova M."/>
            <person name="Weitz H."/>
            <person name="Taylor A."/>
            <person name="Grigoriev I.V."/>
            <person name="Nagy L.G."/>
            <person name="Martin F."/>
            <person name="Kauserud H."/>
        </authorList>
    </citation>
    <scope>NUCLEOTIDE SEQUENCE</scope>
    <source>
        <strain evidence="2">CBHHK067</strain>
    </source>
</reference>
<dbReference type="AlphaFoldDB" id="A0AAD7DSY0"/>
<protein>
    <submittedName>
        <fullName evidence="2">Uncharacterized protein</fullName>
    </submittedName>
</protein>
<accession>A0AAD7DSY0</accession>
<comment type="caution">
    <text evidence="2">The sequence shown here is derived from an EMBL/GenBank/DDBJ whole genome shotgun (WGS) entry which is preliminary data.</text>
</comment>
<keyword evidence="1" id="KW-0732">Signal</keyword>
<gene>
    <name evidence="2" type="ORF">B0H17DRAFT_1050292</name>
</gene>
<evidence type="ECO:0000256" key="1">
    <source>
        <dbReference type="SAM" id="SignalP"/>
    </source>
</evidence>
<feature type="chain" id="PRO_5042071295" evidence="1">
    <location>
        <begin position="24"/>
        <end position="118"/>
    </location>
</feature>
<sequence>MRFPAAPLLLRVLLGIAMVGVQAVDNRLLYTIPAKDSIDAFRAAFESTCANGTWTRAHHALRGLSFRGFIFQPGDYAGKHADTEARLVCSWYNASAPDPAPSVTFTTEVAAYLGATKT</sequence>
<proteinExistence type="predicted"/>
<dbReference type="Proteomes" id="UP001221757">
    <property type="component" value="Unassembled WGS sequence"/>
</dbReference>
<keyword evidence="3" id="KW-1185">Reference proteome</keyword>
<feature type="signal peptide" evidence="1">
    <location>
        <begin position="1"/>
        <end position="23"/>
    </location>
</feature>
<evidence type="ECO:0000313" key="2">
    <source>
        <dbReference type="EMBL" id="KAJ7698643.1"/>
    </source>
</evidence>
<evidence type="ECO:0000313" key="3">
    <source>
        <dbReference type="Proteomes" id="UP001221757"/>
    </source>
</evidence>
<organism evidence="2 3">
    <name type="scientific">Mycena rosella</name>
    <name type="common">Pink bonnet</name>
    <name type="synonym">Agaricus rosellus</name>
    <dbReference type="NCBI Taxonomy" id="1033263"/>
    <lineage>
        <taxon>Eukaryota</taxon>
        <taxon>Fungi</taxon>
        <taxon>Dikarya</taxon>
        <taxon>Basidiomycota</taxon>
        <taxon>Agaricomycotina</taxon>
        <taxon>Agaricomycetes</taxon>
        <taxon>Agaricomycetidae</taxon>
        <taxon>Agaricales</taxon>
        <taxon>Marasmiineae</taxon>
        <taxon>Mycenaceae</taxon>
        <taxon>Mycena</taxon>
    </lineage>
</organism>
<name>A0AAD7DSY0_MYCRO</name>